<dbReference type="SUPFAM" id="SSF53067">
    <property type="entry name" value="Actin-like ATPase domain"/>
    <property type="match status" value="2"/>
</dbReference>
<keyword evidence="3 6" id="KW-0547">Nucleotide-binding</keyword>
<dbReference type="InterPro" id="IPR000890">
    <property type="entry name" value="Aliphatic_acid_kin_short-chain"/>
</dbReference>
<evidence type="ECO:0000256" key="5">
    <source>
        <dbReference type="ARBA" id="ARBA00022840"/>
    </source>
</evidence>
<keyword evidence="2 6" id="KW-0808">Transferase</keyword>
<dbReference type="AlphaFoldDB" id="F2NPE0"/>
<dbReference type="Gene3D" id="3.30.420.40">
    <property type="match status" value="2"/>
</dbReference>
<dbReference type="Pfam" id="PF00871">
    <property type="entry name" value="Acetate_kinase"/>
    <property type="match status" value="1"/>
</dbReference>
<organism evidence="8 9">
    <name type="scientific">Marinithermus hydrothermalis (strain DSM 14884 / JCM 11576 / T1)</name>
    <dbReference type="NCBI Taxonomy" id="869210"/>
    <lineage>
        <taxon>Bacteria</taxon>
        <taxon>Thermotogati</taxon>
        <taxon>Deinococcota</taxon>
        <taxon>Deinococci</taxon>
        <taxon>Thermales</taxon>
        <taxon>Thermaceae</taxon>
        <taxon>Marinithermus</taxon>
    </lineage>
</organism>
<dbReference type="HOGENOM" id="CLU_048716_0_0_0"/>
<evidence type="ECO:0000256" key="3">
    <source>
        <dbReference type="ARBA" id="ARBA00022741"/>
    </source>
</evidence>
<dbReference type="GO" id="GO:0047761">
    <property type="term" value="F:butyrate kinase activity"/>
    <property type="evidence" value="ECO:0007669"/>
    <property type="project" value="UniProtKB-UniRule"/>
</dbReference>
<dbReference type="EMBL" id="CP002630">
    <property type="protein sequence ID" value="AEB12221.1"/>
    <property type="molecule type" value="Genomic_DNA"/>
</dbReference>
<dbReference type="GO" id="GO:0005524">
    <property type="term" value="F:ATP binding"/>
    <property type="evidence" value="ECO:0007669"/>
    <property type="project" value="UniProtKB-KW"/>
</dbReference>
<gene>
    <name evidence="6" type="primary">buk</name>
    <name evidence="8" type="ordered locus">Marky_1486</name>
</gene>
<keyword evidence="5 6" id="KW-0067">ATP-binding</keyword>
<dbReference type="NCBIfam" id="NF002834">
    <property type="entry name" value="PRK03011.1-5"/>
    <property type="match status" value="1"/>
</dbReference>
<dbReference type="EC" id="2.7.2.7" evidence="6"/>
<keyword evidence="4 6" id="KW-0418">Kinase</keyword>
<dbReference type="KEGG" id="mhd:Marky_1486"/>
<proteinExistence type="inferred from homology"/>
<dbReference type="PRINTS" id="PR00471">
    <property type="entry name" value="ACETATEKNASE"/>
</dbReference>
<sequence>MRDTRPTGAVYPEGVRVFVINPGSTSTKLALFTVDASGAHPLERAELSHPQGQSAREDLAAREPLVRDLAAQWRPFDAIAARGGLVGPVRPGVYAVDDALTQVCLEAPHGYHPANLGAPLAQRLAAQYRVPAYVVDPPTVDEMAAVSRITGVPGIERRSRVHALNLRYVARRVAAARGLDWNEAVLAGAHLGGGSSAALFVRGRMIDATDALLGEGPFSANRAGTLPIHGVLRVVEKRGLEGARDVLARGSGFKGLVGTEDLREVEARLEDPKVRLVVEAYALSIAKTLAALAAHARPHAFFLTGGAARFSYAVERVRAHLNWMAPVEIVPGEFEMEALAHGAWRGYNGIEPVRHYGDEDGKARV</sequence>
<evidence type="ECO:0000256" key="2">
    <source>
        <dbReference type="ARBA" id="ARBA00022679"/>
    </source>
</evidence>
<keyword evidence="1 6" id="KW-0963">Cytoplasm</keyword>
<evidence type="ECO:0000256" key="1">
    <source>
        <dbReference type="ARBA" id="ARBA00022490"/>
    </source>
</evidence>
<evidence type="ECO:0000313" key="8">
    <source>
        <dbReference type="EMBL" id="AEB12221.1"/>
    </source>
</evidence>
<dbReference type="CDD" id="cd24011">
    <property type="entry name" value="ASKHA_NBD_BK"/>
    <property type="match status" value="1"/>
</dbReference>
<dbReference type="eggNOG" id="COG3426">
    <property type="taxonomic scope" value="Bacteria"/>
</dbReference>
<dbReference type="PANTHER" id="PTHR21060">
    <property type="entry name" value="ACETATE KINASE"/>
    <property type="match status" value="1"/>
</dbReference>
<dbReference type="InterPro" id="IPR011245">
    <property type="entry name" value="Butyrate_kin"/>
</dbReference>
<reference evidence="8 9" key="1">
    <citation type="journal article" date="2012" name="Stand. Genomic Sci.">
        <title>Complete genome sequence of the aerobic, heterotroph Marinithermus hydrothermalis type strain (T1(T)) from a deep-sea hydrothermal vent chimney.</title>
        <authorList>
            <person name="Copeland A."/>
            <person name="Gu W."/>
            <person name="Yasawong M."/>
            <person name="Lapidus A."/>
            <person name="Lucas S."/>
            <person name="Deshpande S."/>
            <person name="Pagani I."/>
            <person name="Tapia R."/>
            <person name="Cheng J.F."/>
            <person name="Goodwin L.A."/>
            <person name="Pitluck S."/>
            <person name="Liolios K."/>
            <person name="Ivanova N."/>
            <person name="Mavromatis K."/>
            <person name="Mikhailova N."/>
            <person name="Pati A."/>
            <person name="Chen A."/>
            <person name="Palaniappan K."/>
            <person name="Land M."/>
            <person name="Pan C."/>
            <person name="Brambilla E.M."/>
            <person name="Rohde M."/>
            <person name="Tindall B.J."/>
            <person name="Sikorski J."/>
            <person name="Goker M."/>
            <person name="Detter J.C."/>
            <person name="Bristow J."/>
            <person name="Eisen J.A."/>
            <person name="Markowitz V."/>
            <person name="Hugenholtz P."/>
            <person name="Kyrpides N.C."/>
            <person name="Klenk H.P."/>
            <person name="Woyke T."/>
        </authorList>
    </citation>
    <scope>NUCLEOTIDE SEQUENCE [LARGE SCALE GENOMIC DNA]</scope>
    <source>
        <strain evidence="9">DSM 14884 / JCM 11576 / T1</strain>
    </source>
</reference>
<dbReference type="Proteomes" id="UP000007030">
    <property type="component" value="Chromosome"/>
</dbReference>
<comment type="similarity">
    <text evidence="6 7">Belongs to the acetokinase family.</text>
</comment>
<keyword evidence="9" id="KW-1185">Reference proteome</keyword>
<comment type="subcellular location">
    <subcellularLocation>
        <location evidence="6">Cytoplasm</location>
    </subcellularLocation>
</comment>
<accession>F2NPE0</accession>
<dbReference type="GO" id="GO:0005737">
    <property type="term" value="C:cytoplasm"/>
    <property type="evidence" value="ECO:0007669"/>
    <property type="project" value="UniProtKB-SubCell"/>
</dbReference>
<comment type="catalytic activity">
    <reaction evidence="6">
        <text>butanoate + ATP = butanoyl phosphate + ADP</text>
        <dbReference type="Rhea" id="RHEA:13585"/>
        <dbReference type="ChEBI" id="CHEBI:17968"/>
        <dbReference type="ChEBI" id="CHEBI:30616"/>
        <dbReference type="ChEBI" id="CHEBI:58079"/>
        <dbReference type="ChEBI" id="CHEBI:456216"/>
        <dbReference type="EC" id="2.7.2.7"/>
    </reaction>
</comment>
<dbReference type="PANTHER" id="PTHR21060:SF20">
    <property type="entry name" value="BUTYRATE KINASE 1-RELATED"/>
    <property type="match status" value="1"/>
</dbReference>
<evidence type="ECO:0000313" key="9">
    <source>
        <dbReference type="Proteomes" id="UP000007030"/>
    </source>
</evidence>
<dbReference type="GO" id="GO:0008776">
    <property type="term" value="F:acetate kinase activity"/>
    <property type="evidence" value="ECO:0007669"/>
    <property type="project" value="TreeGrafter"/>
</dbReference>
<dbReference type="HAMAP" id="MF_00542">
    <property type="entry name" value="Butyrate_kinase"/>
    <property type="match status" value="1"/>
</dbReference>
<name>F2NPE0_MARHT</name>
<protein>
    <recommendedName>
        <fullName evidence="6">Probable butyrate kinase</fullName>
        <shortName evidence="6">BK</shortName>
        <ecNumber evidence="6">2.7.2.7</ecNumber>
    </recommendedName>
    <alternativeName>
        <fullName evidence="6">Branched-chain carboxylic acid kinase</fullName>
    </alternativeName>
</protein>
<dbReference type="GO" id="GO:0006083">
    <property type="term" value="P:acetate metabolic process"/>
    <property type="evidence" value="ECO:0007669"/>
    <property type="project" value="TreeGrafter"/>
</dbReference>
<dbReference type="STRING" id="869210.Marky_1486"/>
<evidence type="ECO:0000256" key="6">
    <source>
        <dbReference type="HAMAP-Rule" id="MF_00542"/>
    </source>
</evidence>
<evidence type="ECO:0000256" key="4">
    <source>
        <dbReference type="ARBA" id="ARBA00022777"/>
    </source>
</evidence>
<dbReference type="InterPro" id="IPR043129">
    <property type="entry name" value="ATPase_NBD"/>
</dbReference>
<evidence type="ECO:0000256" key="7">
    <source>
        <dbReference type="RuleBase" id="RU003835"/>
    </source>
</evidence>